<gene>
    <name evidence="2" type="ORF">Tco_1019524</name>
</gene>
<feature type="domain" description="Reverse transcriptase" evidence="1">
    <location>
        <begin position="175"/>
        <end position="385"/>
    </location>
</feature>
<comment type="caution">
    <text evidence="2">The sequence shown here is derived from an EMBL/GenBank/DDBJ whole genome shotgun (WGS) entry which is preliminary data.</text>
</comment>
<accession>A0ABQ5FZ28</accession>
<evidence type="ECO:0000313" key="2">
    <source>
        <dbReference type="EMBL" id="GJT68044.1"/>
    </source>
</evidence>
<dbReference type="EMBL" id="BQNB010017864">
    <property type="protein sequence ID" value="GJT68044.1"/>
    <property type="molecule type" value="Genomic_DNA"/>
</dbReference>
<name>A0ABQ5FZ28_9ASTR</name>
<dbReference type="Proteomes" id="UP001151760">
    <property type="component" value="Unassembled WGS sequence"/>
</dbReference>
<evidence type="ECO:0000313" key="3">
    <source>
        <dbReference type="Proteomes" id="UP001151760"/>
    </source>
</evidence>
<dbReference type="PROSITE" id="PS50878">
    <property type="entry name" value="RT_POL"/>
    <property type="match status" value="1"/>
</dbReference>
<keyword evidence="3" id="KW-1185">Reference proteome</keyword>
<protein>
    <submittedName>
        <fullName evidence="2">Reverse transcriptase domain-containing protein</fullName>
    </submittedName>
</protein>
<dbReference type="PANTHER" id="PTHR48462:SF1">
    <property type="entry name" value="PROTEIN, PUTATIVE-RELATED"/>
    <property type="match status" value="1"/>
</dbReference>
<reference evidence="2" key="2">
    <citation type="submission" date="2022-01" db="EMBL/GenBank/DDBJ databases">
        <authorList>
            <person name="Yamashiro T."/>
            <person name="Shiraishi A."/>
            <person name="Satake H."/>
            <person name="Nakayama K."/>
        </authorList>
    </citation>
    <scope>NUCLEOTIDE SEQUENCE</scope>
</reference>
<sequence>MLRHSGIVSPRLAFDNALKAFNVKMEIELLSNPSEIAAPILMKKLTDIYFTSVTQMAESTFSLSPRQMALWQSQMEDHTSDWLRVVPISGLGQTTIGDIYGDHAVSCAGIVGIKHRHNVVRNTLVDICYRSGISSVGGERNKSLLPADVLLYSWDVRRDVLAEATQRKRVKYEAKCADIRYDFLPFLFSSFGELEKDAVTLLKRIQKFSKAQDIGARAAVHIFNRISFSIAKAFRDDVGLSMLLVDFKNAFNLVDREVMLREVHLRCPTMSRWVEFCYSNPARLYYEEHTLWSCQGVQQGDPLGLLLFSLVLHPLICKIRDSFSLSLHAWYLDDDTIVGDTMVVRKVLELIMKDGPGCGLHLNIDKTKVFWPKEDPRSRLAGIPLFSVSKPCSACSRVFDGDIYGDRIVSCAGIIGIKHRHNIVCDTLVGHMLSFSGFQLGLDVCVDLTGSSPLTQTGMVDFVSGRAVIDVAQRKHGKYMAKRAAIGYGFLPFSFSSLGELEACAVTLLKRIRKFFITQDIGAHAVVHIFNRISFAVAKGVWAQITGMADFVHGRAMIDAAQRKHGKYMAKCAYIGYGFLPFSFSSLGELEAGAVTLLKRIRKFSMAQDIWARAAIHIFNMISFAIAKGVRAQIVSRLPSNLL</sequence>
<reference evidence="2" key="1">
    <citation type="journal article" date="2022" name="Int. J. Mol. Sci.">
        <title>Draft Genome of Tanacetum Coccineum: Genomic Comparison of Closely Related Tanacetum-Family Plants.</title>
        <authorList>
            <person name="Yamashiro T."/>
            <person name="Shiraishi A."/>
            <person name="Nakayama K."/>
            <person name="Satake H."/>
        </authorList>
    </citation>
    <scope>NUCLEOTIDE SEQUENCE</scope>
</reference>
<dbReference type="Pfam" id="PF00078">
    <property type="entry name" value="RVT_1"/>
    <property type="match status" value="1"/>
</dbReference>
<keyword evidence="2" id="KW-0548">Nucleotidyltransferase</keyword>
<evidence type="ECO:0000259" key="1">
    <source>
        <dbReference type="PROSITE" id="PS50878"/>
    </source>
</evidence>
<keyword evidence="2" id="KW-0695">RNA-directed DNA polymerase</keyword>
<keyword evidence="2" id="KW-0808">Transferase</keyword>
<proteinExistence type="predicted"/>
<dbReference type="PANTHER" id="PTHR48462">
    <property type="entry name" value="PROTEIN, PUTATIVE-RELATED"/>
    <property type="match status" value="1"/>
</dbReference>
<dbReference type="InterPro" id="IPR000477">
    <property type="entry name" value="RT_dom"/>
</dbReference>
<dbReference type="GO" id="GO:0003964">
    <property type="term" value="F:RNA-directed DNA polymerase activity"/>
    <property type="evidence" value="ECO:0007669"/>
    <property type="project" value="UniProtKB-KW"/>
</dbReference>
<organism evidence="2 3">
    <name type="scientific">Tanacetum coccineum</name>
    <dbReference type="NCBI Taxonomy" id="301880"/>
    <lineage>
        <taxon>Eukaryota</taxon>
        <taxon>Viridiplantae</taxon>
        <taxon>Streptophyta</taxon>
        <taxon>Embryophyta</taxon>
        <taxon>Tracheophyta</taxon>
        <taxon>Spermatophyta</taxon>
        <taxon>Magnoliopsida</taxon>
        <taxon>eudicotyledons</taxon>
        <taxon>Gunneridae</taxon>
        <taxon>Pentapetalae</taxon>
        <taxon>asterids</taxon>
        <taxon>campanulids</taxon>
        <taxon>Asterales</taxon>
        <taxon>Asteraceae</taxon>
        <taxon>Asteroideae</taxon>
        <taxon>Anthemideae</taxon>
        <taxon>Anthemidinae</taxon>
        <taxon>Tanacetum</taxon>
    </lineage>
</organism>